<dbReference type="InterPro" id="IPR023753">
    <property type="entry name" value="FAD/NAD-binding_dom"/>
</dbReference>
<dbReference type="PRINTS" id="PR00368">
    <property type="entry name" value="FADPNR"/>
</dbReference>
<dbReference type="GO" id="GO:0016491">
    <property type="term" value="F:oxidoreductase activity"/>
    <property type="evidence" value="ECO:0007669"/>
    <property type="project" value="UniProtKB-KW"/>
</dbReference>
<dbReference type="OrthoDB" id="10260355at2759"/>
<dbReference type="InterPro" id="IPR050097">
    <property type="entry name" value="Ferredoxin-NADP_redctase_2"/>
</dbReference>
<comment type="similarity">
    <text evidence="1">Belongs to the class-II pyridine nucleotide-disulfide oxidoreductase family.</text>
</comment>
<dbReference type="SUPFAM" id="SSF51905">
    <property type="entry name" value="FAD/NAD(P)-binding domain"/>
    <property type="match status" value="1"/>
</dbReference>
<name>A0A6A5ZWU2_9PLEO</name>
<reference evidence="5" key="1">
    <citation type="journal article" date="2020" name="Stud. Mycol.">
        <title>101 Dothideomycetes genomes: a test case for predicting lifestyles and emergence of pathogens.</title>
        <authorList>
            <person name="Haridas S."/>
            <person name="Albert R."/>
            <person name="Binder M."/>
            <person name="Bloem J."/>
            <person name="Labutti K."/>
            <person name="Salamov A."/>
            <person name="Andreopoulos B."/>
            <person name="Baker S."/>
            <person name="Barry K."/>
            <person name="Bills G."/>
            <person name="Bluhm B."/>
            <person name="Cannon C."/>
            <person name="Castanera R."/>
            <person name="Culley D."/>
            <person name="Daum C."/>
            <person name="Ezra D."/>
            <person name="Gonzalez J."/>
            <person name="Henrissat B."/>
            <person name="Kuo A."/>
            <person name="Liang C."/>
            <person name="Lipzen A."/>
            <person name="Lutzoni F."/>
            <person name="Magnuson J."/>
            <person name="Mondo S."/>
            <person name="Nolan M."/>
            <person name="Ohm R."/>
            <person name="Pangilinan J."/>
            <person name="Park H.-J."/>
            <person name="Ramirez L."/>
            <person name="Alfaro M."/>
            <person name="Sun H."/>
            <person name="Tritt A."/>
            <person name="Yoshinaga Y."/>
            <person name="Zwiers L.-H."/>
            <person name="Turgeon B."/>
            <person name="Goodwin S."/>
            <person name="Spatafora J."/>
            <person name="Crous P."/>
            <person name="Grigoriev I."/>
        </authorList>
    </citation>
    <scope>NUCLEOTIDE SEQUENCE</scope>
    <source>
        <strain evidence="5">CBS 627.86</strain>
    </source>
</reference>
<evidence type="ECO:0000259" key="4">
    <source>
        <dbReference type="Pfam" id="PF07992"/>
    </source>
</evidence>
<evidence type="ECO:0000256" key="2">
    <source>
        <dbReference type="ARBA" id="ARBA00022630"/>
    </source>
</evidence>
<dbReference type="InterPro" id="IPR036188">
    <property type="entry name" value="FAD/NAD-bd_sf"/>
</dbReference>
<accession>A0A6A5ZWU2</accession>
<dbReference type="AlphaFoldDB" id="A0A6A5ZWU2"/>
<keyword evidence="2" id="KW-0285">Flavoprotein</keyword>
<proteinExistence type="inferred from homology"/>
<protein>
    <recommendedName>
        <fullName evidence="4">FAD/NAD(P)-binding domain-containing protein</fullName>
    </recommendedName>
</protein>
<evidence type="ECO:0000313" key="6">
    <source>
        <dbReference type="Proteomes" id="UP000799770"/>
    </source>
</evidence>
<evidence type="ECO:0000256" key="3">
    <source>
        <dbReference type="ARBA" id="ARBA00023002"/>
    </source>
</evidence>
<evidence type="ECO:0000313" key="5">
    <source>
        <dbReference type="EMBL" id="KAF2122848.1"/>
    </source>
</evidence>
<evidence type="ECO:0000256" key="1">
    <source>
        <dbReference type="ARBA" id="ARBA00009333"/>
    </source>
</evidence>
<gene>
    <name evidence="5" type="ORF">BDV96DRAFT_481611</name>
</gene>
<dbReference type="Proteomes" id="UP000799770">
    <property type="component" value="Unassembled WGS sequence"/>
</dbReference>
<feature type="domain" description="FAD/NAD(P)-binding" evidence="4">
    <location>
        <begin position="7"/>
        <end position="129"/>
    </location>
</feature>
<dbReference type="Gene3D" id="3.50.50.60">
    <property type="entry name" value="FAD/NAD(P)-binding domain"/>
    <property type="match status" value="2"/>
</dbReference>
<sequence length="316" mass="33468">MAPTIDSLIIGGGPAGLTAASTLARQVQSSIIFDDGTYRNKLSNDMHMVLAADSESPDTYRDKARNEILSNYDTVAFEETTITRVTKIEGGFSAEDDNGGKWEGKKLILATGVTDIYPAIEGYAECWSTGIYHCFFCKGFEDRGAESSGILAVDLLTQVPYAMHAARHATQLSKKVVIYTNGNSELAEQFVAAFGGSPVFSADARKIKKLIKGPTGGEVIVQFEDGTEATEGFLGHAPMTKAKGPFAEQLGLASSPMGDLVVNPPFLQTSEKGVFAAGDNSQPMKITPNALYTGSLVGAGVSAQLIAEHLGQPSMV</sequence>
<dbReference type="PANTHER" id="PTHR48105">
    <property type="entry name" value="THIOREDOXIN REDUCTASE 1-RELATED-RELATED"/>
    <property type="match status" value="1"/>
</dbReference>
<dbReference type="PRINTS" id="PR00469">
    <property type="entry name" value="PNDRDTASEII"/>
</dbReference>
<organism evidence="5 6">
    <name type="scientific">Lophiotrema nucula</name>
    <dbReference type="NCBI Taxonomy" id="690887"/>
    <lineage>
        <taxon>Eukaryota</taxon>
        <taxon>Fungi</taxon>
        <taxon>Dikarya</taxon>
        <taxon>Ascomycota</taxon>
        <taxon>Pezizomycotina</taxon>
        <taxon>Dothideomycetes</taxon>
        <taxon>Pleosporomycetidae</taxon>
        <taxon>Pleosporales</taxon>
        <taxon>Lophiotremataceae</taxon>
        <taxon>Lophiotrema</taxon>
    </lineage>
</organism>
<keyword evidence="3" id="KW-0560">Oxidoreductase</keyword>
<dbReference type="GO" id="GO:0097237">
    <property type="term" value="P:cellular response to toxic substance"/>
    <property type="evidence" value="ECO:0007669"/>
    <property type="project" value="UniProtKB-ARBA"/>
</dbReference>
<dbReference type="Pfam" id="PF07992">
    <property type="entry name" value="Pyr_redox_2"/>
    <property type="match status" value="1"/>
</dbReference>
<dbReference type="EMBL" id="ML977310">
    <property type="protein sequence ID" value="KAF2122848.1"/>
    <property type="molecule type" value="Genomic_DNA"/>
</dbReference>
<keyword evidence="6" id="KW-1185">Reference proteome</keyword>